<dbReference type="SUPFAM" id="SSF51161">
    <property type="entry name" value="Trimeric LpxA-like enzymes"/>
    <property type="match status" value="1"/>
</dbReference>
<accession>A0A0D2JQF2</accession>
<dbReference type="STRING" id="1429043.X474_22825"/>
<sequence>MHRLFEVIEHISGRVNLNLREFSFDVSPYLKGLIDFEKLPGLYASYGLSTDHPLNFNFTDSSLAGSYFLGNCRADGSIVHKSDVRGDELKLKGQVFEQDGHSVSLTEDEQIWLKESFLNKTLVHNFSHDIENPELFHIEHTVAMPYANIHGAPVEGSFLGAFSTIDLTTVHDSIIGEFAYVQTGELDHARVEPGRIWVKGPDFEFNFCHDPKVLKKYISHKPGRAPEGLLMEFREALKPHIHKIFSTVKTDLCQVDQAPSEVRGVPVQEGSYLSEFAVVRGDCRIGSNVLVAQRAFLENARLEKGANAQENCYIIDSRLEELDITAHGGKVVKAHLGPRVFTGFNSLVRGAKGAPLVVGAETIIMPHTIIDLTEPLEIPARSLVWGFIQNKEDLNHNSISLEQLAEADFGVEKGGMRFTGKGGSFVSAFEHRLHHILEANGAFYDGADETRGHAQMSQRITYNVLQPYAAGDLLGMHPSISIKP</sequence>
<reference evidence="1 2" key="1">
    <citation type="submission" date="2013-11" db="EMBL/GenBank/DDBJ databases">
        <title>Metagenomic analysis of a methanogenic consortium involved in long chain n-alkane degradation.</title>
        <authorList>
            <person name="Davidova I.A."/>
            <person name="Callaghan A.V."/>
            <person name="Wawrik B."/>
            <person name="Pruitt S."/>
            <person name="Marks C."/>
            <person name="Duncan K.E."/>
            <person name="Suflita J.M."/>
        </authorList>
    </citation>
    <scope>NUCLEOTIDE SEQUENCE [LARGE SCALE GENOMIC DNA]</scope>
    <source>
        <strain evidence="1 2">SPR</strain>
    </source>
</reference>
<name>A0A0D2JQF2_9BACT</name>
<dbReference type="InterPro" id="IPR040730">
    <property type="entry name" value="Hexapep_loop"/>
</dbReference>
<gene>
    <name evidence="1" type="ORF">X474_22825</name>
</gene>
<protein>
    <submittedName>
        <fullName evidence="1">Transferase</fullName>
    </submittedName>
</protein>
<dbReference type="GO" id="GO:0016740">
    <property type="term" value="F:transferase activity"/>
    <property type="evidence" value="ECO:0007669"/>
    <property type="project" value="UniProtKB-KW"/>
</dbReference>
<keyword evidence="2" id="KW-1185">Reference proteome</keyword>
<comment type="caution">
    <text evidence="1">The sequence shown here is derived from an EMBL/GenBank/DDBJ whole genome shotgun (WGS) entry which is preliminary data.</text>
</comment>
<dbReference type="Gene3D" id="2.160.10.10">
    <property type="entry name" value="Hexapeptide repeat proteins"/>
    <property type="match status" value="2"/>
</dbReference>
<dbReference type="OrthoDB" id="5441734at2"/>
<proteinExistence type="predicted"/>
<organism evidence="1 2">
    <name type="scientific">Dethiosulfatarculus sandiegensis</name>
    <dbReference type="NCBI Taxonomy" id="1429043"/>
    <lineage>
        <taxon>Bacteria</taxon>
        <taxon>Pseudomonadati</taxon>
        <taxon>Thermodesulfobacteriota</taxon>
        <taxon>Desulfarculia</taxon>
        <taxon>Desulfarculales</taxon>
        <taxon>Desulfarculaceae</taxon>
        <taxon>Dethiosulfatarculus</taxon>
    </lineage>
</organism>
<dbReference type="EMBL" id="AZAC01000045">
    <property type="protein sequence ID" value="KIX11725.1"/>
    <property type="molecule type" value="Genomic_DNA"/>
</dbReference>
<dbReference type="AlphaFoldDB" id="A0A0D2JQF2"/>
<dbReference type="PATRIC" id="fig|1429043.3.peg.4829"/>
<dbReference type="Pfam" id="PF18776">
    <property type="entry name" value="Hexapep_loop"/>
    <property type="match status" value="1"/>
</dbReference>
<dbReference type="InterPro" id="IPR011004">
    <property type="entry name" value="Trimer_LpxA-like_sf"/>
</dbReference>
<dbReference type="Proteomes" id="UP000032233">
    <property type="component" value="Unassembled WGS sequence"/>
</dbReference>
<keyword evidence="1" id="KW-0808">Transferase</keyword>
<evidence type="ECO:0000313" key="2">
    <source>
        <dbReference type="Proteomes" id="UP000032233"/>
    </source>
</evidence>
<dbReference type="RefSeq" id="WP_044351637.1">
    <property type="nucleotide sequence ID" value="NZ_AZAC01000045.1"/>
</dbReference>
<dbReference type="InParanoid" id="A0A0D2JQF2"/>
<evidence type="ECO:0000313" key="1">
    <source>
        <dbReference type="EMBL" id="KIX11725.1"/>
    </source>
</evidence>